<feature type="compositionally biased region" description="Polar residues" evidence="1">
    <location>
        <begin position="1"/>
        <end position="13"/>
    </location>
</feature>
<evidence type="ECO:0000313" key="3">
    <source>
        <dbReference type="EMBL" id="CAD9701336.1"/>
    </source>
</evidence>
<feature type="region of interest" description="Disordered" evidence="1">
    <location>
        <begin position="685"/>
        <end position="752"/>
    </location>
</feature>
<feature type="region of interest" description="Disordered" evidence="1">
    <location>
        <begin position="1111"/>
        <end position="1139"/>
    </location>
</feature>
<sequence length="1139" mass="126106">MKADETSSSTKKMSFSPGWARSSSVGLVRSSTLGSGSGLSKPPTSTLGTAAAGTGPTPVVAPPLASGGITASDRVIYGTTGSSHGSEKKELNSTRLASLGRIGLSGSSGSGGKLTEQANLFQQQSKSPRSPASSYSGPKIKYTQKEMLMHNVTTMRPRFPVDLPPTLSTNVCQQPAINQPLDTEPLYARWQGEMEKRASSKQRSGTGTGSDRRVNSRALGGNVRNDEMGSRNHNQRSFGGGGSWRNTGGAKDGGGGHNDRFNSVMRGGGMDNKESRRGSNSRWNQGGGSSGGDYTNDRRNSNRWAQGGNRKGSGGGYRDDGNRWRDNHDAETFDSDQGGSAFSSNSLMPPGGLGLESMAAAASKFQMEMEATRNALNGEKDISTGLDQLMISGPGAGGLEDDPLGGALEDDRDQPPEEEVVPFSEPTDSSVLESASVEQRFKDTPQLSQPQRGVAVQQQHQGWASSWATSTTSTTSIGQQAPTSQWTVPSRGEDIVGDLQQQIPQLQHQLQQRQPPTQPSQQVPRMPVPPVIADEWFYQDPHGNVQGPFKSEEMREWLEHGYFNLDLMVRRGRDGGPFTPLGQRFPDPRNAFSLEHEREQQMLLMRRQMMLQQQRQQQQSMGVPPGGSQPSQFWQGGNPLLSQQQQQQQRLQEQQRLIMLQEQQQREEELRQKRAAEEEQARILKEKAAWEKREREEEQKRQAEMMEQQRRKQQEEEHRRRLEEENQRRLVEEEHRRVAAEGERRRLLEEEKQRALKEEEEKRWKIVKEEEMRRKKVAEHQKREIARAKAKEEEEERQRALQAEAERRKAEEKPVWGDAAKKTVPQRQLTLKEIQEMEEHQAQLHRAQNAGAIGVSMAARIAQAAGISTGRLPASAPTAQPKKIIKPEAKGVEAAPVERSKPVDAYGSTLDDMSVDLRAMLGVSGSGHVKKKSQDKPAWTNAARPSGGKSLKEIQEEEARQLAAKREHQQKIAKQQQQAASSSGVWASKTAVKEDDSLWEMNTSQDKGTWQKPKDGRTTVQSSHNAQPAMMASSTSSSSGSNDFGGKKMSPDMRKWCEGQVAKLGANMTLVEFCYALDDASDIREYLRDYLGSTPQVSAFASEFIQRKKGGKHSFSADDGGDKFIPATSKKKKKKKQPM</sequence>
<feature type="domain" description="GYF" evidence="2">
    <location>
        <begin position="533"/>
        <end position="582"/>
    </location>
</feature>
<feature type="compositionally biased region" description="Basic residues" evidence="1">
    <location>
        <begin position="1129"/>
        <end position="1139"/>
    </location>
</feature>
<dbReference type="InterPro" id="IPR051640">
    <property type="entry name" value="GRB10-interact_GYF"/>
</dbReference>
<dbReference type="CDD" id="cd00072">
    <property type="entry name" value="GYF"/>
    <property type="match status" value="1"/>
</dbReference>
<feature type="compositionally biased region" description="Low complexity" evidence="1">
    <location>
        <begin position="640"/>
        <end position="649"/>
    </location>
</feature>
<feature type="region of interest" description="Disordered" evidence="1">
    <location>
        <begin position="925"/>
        <end position="1048"/>
    </location>
</feature>
<feature type="region of interest" description="Disordered" evidence="1">
    <location>
        <begin position="773"/>
        <end position="824"/>
    </location>
</feature>
<feature type="compositionally biased region" description="Polar residues" evidence="1">
    <location>
        <begin position="445"/>
        <end position="462"/>
    </location>
</feature>
<evidence type="ECO:0000256" key="1">
    <source>
        <dbReference type="SAM" id="MobiDB-lite"/>
    </source>
</evidence>
<dbReference type="SUPFAM" id="SSF55277">
    <property type="entry name" value="GYF domain"/>
    <property type="match status" value="1"/>
</dbReference>
<feature type="compositionally biased region" description="Basic and acidic residues" evidence="1">
    <location>
        <begin position="317"/>
        <end position="331"/>
    </location>
</feature>
<evidence type="ECO:0000259" key="2">
    <source>
        <dbReference type="PROSITE" id="PS50829"/>
    </source>
</evidence>
<dbReference type="Gene3D" id="3.30.1490.40">
    <property type="match status" value="1"/>
</dbReference>
<dbReference type="PANTHER" id="PTHR14445">
    <property type="entry name" value="GRB10 INTERACTING GYF PROTEIN"/>
    <property type="match status" value="1"/>
</dbReference>
<feature type="compositionally biased region" description="Basic and acidic residues" evidence="1">
    <location>
        <begin position="950"/>
        <end position="970"/>
    </location>
</feature>
<dbReference type="PANTHER" id="PTHR14445:SF36">
    <property type="entry name" value="FI03272P-RELATED"/>
    <property type="match status" value="1"/>
</dbReference>
<dbReference type="InterPro" id="IPR035445">
    <property type="entry name" value="GYF-like_dom_sf"/>
</dbReference>
<dbReference type="AlphaFoldDB" id="A0A7S2WQB5"/>
<feature type="region of interest" description="Disordered" evidence="1">
    <location>
        <begin position="871"/>
        <end position="897"/>
    </location>
</feature>
<dbReference type="GO" id="GO:0005829">
    <property type="term" value="C:cytosol"/>
    <property type="evidence" value="ECO:0007669"/>
    <property type="project" value="TreeGrafter"/>
</dbReference>
<proteinExistence type="predicted"/>
<feature type="compositionally biased region" description="Basic and acidic residues" evidence="1">
    <location>
        <begin position="773"/>
        <end position="821"/>
    </location>
</feature>
<feature type="region of interest" description="Disordered" evidence="1">
    <location>
        <begin position="505"/>
        <end position="525"/>
    </location>
</feature>
<feature type="compositionally biased region" description="Low complexity" evidence="1">
    <location>
        <begin position="21"/>
        <end position="65"/>
    </location>
</feature>
<dbReference type="PROSITE" id="PS50829">
    <property type="entry name" value="GYF"/>
    <property type="match status" value="1"/>
</dbReference>
<feature type="compositionally biased region" description="Low complexity" evidence="1">
    <location>
        <begin position="610"/>
        <end position="619"/>
    </location>
</feature>
<feature type="compositionally biased region" description="Low complexity" evidence="1">
    <location>
        <begin position="972"/>
        <end position="983"/>
    </location>
</feature>
<dbReference type="SMART" id="SM00444">
    <property type="entry name" value="GYF"/>
    <property type="match status" value="1"/>
</dbReference>
<feature type="compositionally biased region" description="Polar residues" evidence="1">
    <location>
        <begin position="427"/>
        <end position="437"/>
    </location>
</feature>
<dbReference type="EMBL" id="HBHK01023023">
    <property type="protein sequence ID" value="CAD9701336.1"/>
    <property type="molecule type" value="Transcribed_RNA"/>
</dbReference>
<feature type="compositionally biased region" description="Polar residues" evidence="1">
    <location>
        <begin position="335"/>
        <end position="347"/>
    </location>
</feature>
<dbReference type="Pfam" id="PF02213">
    <property type="entry name" value="GYF"/>
    <property type="match status" value="1"/>
</dbReference>
<dbReference type="InterPro" id="IPR003169">
    <property type="entry name" value="GYF"/>
</dbReference>
<organism evidence="3">
    <name type="scientific">Mucochytrium quahogii</name>
    <dbReference type="NCBI Taxonomy" id="96639"/>
    <lineage>
        <taxon>Eukaryota</taxon>
        <taxon>Sar</taxon>
        <taxon>Stramenopiles</taxon>
        <taxon>Bigyra</taxon>
        <taxon>Labyrinthulomycetes</taxon>
        <taxon>Thraustochytrida</taxon>
        <taxon>Thraustochytriidae</taxon>
        <taxon>Mucochytrium</taxon>
    </lineage>
</organism>
<feature type="compositionally biased region" description="Low complexity" evidence="1">
    <location>
        <begin position="96"/>
        <end position="105"/>
    </location>
</feature>
<feature type="compositionally biased region" description="Low complexity" evidence="1">
    <location>
        <begin position="463"/>
        <end position="476"/>
    </location>
</feature>
<protein>
    <recommendedName>
        <fullName evidence="2">GYF domain-containing protein</fullName>
    </recommendedName>
</protein>
<name>A0A7S2WQB5_9STRA</name>
<feature type="region of interest" description="Disordered" evidence="1">
    <location>
        <begin position="194"/>
        <end position="349"/>
    </location>
</feature>
<gene>
    <name evidence="3" type="ORF">QSP1433_LOCUS14553</name>
</gene>
<accession>A0A7S2WQB5</accession>
<feature type="compositionally biased region" description="Basic and acidic residues" evidence="1">
    <location>
        <begin position="885"/>
        <end position="897"/>
    </location>
</feature>
<feature type="compositionally biased region" description="Low complexity" evidence="1">
    <location>
        <begin position="122"/>
        <end position="138"/>
    </location>
</feature>
<feature type="region of interest" description="Disordered" evidence="1">
    <location>
        <begin position="391"/>
        <end position="490"/>
    </location>
</feature>
<feature type="region of interest" description="Disordered" evidence="1">
    <location>
        <begin position="610"/>
        <end position="649"/>
    </location>
</feature>
<feature type="region of interest" description="Disordered" evidence="1">
    <location>
        <begin position="1"/>
        <end position="141"/>
    </location>
</feature>
<feature type="compositionally biased region" description="Polar residues" evidence="1">
    <location>
        <begin position="477"/>
        <end position="488"/>
    </location>
</feature>
<reference evidence="3" key="1">
    <citation type="submission" date="2021-01" db="EMBL/GenBank/DDBJ databases">
        <authorList>
            <person name="Corre E."/>
            <person name="Pelletier E."/>
            <person name="Niang G."/>
            <person name="Scheremetjew M."/>
            <person name="Finn R."/>
            <person name="Kale V."/>
            <person name="Holt S."/>
            <person name="Cochrane G."/>
            <person name="Meng A."/>
            <person name="Brown T."/>
            <person name="Cohen L."/>
        </authorList>
    </citation>
    <scope>NUCLEOTIDE SEQUENCE</scope>
    <source>
        <strain evidence="3">NY070348D</strain>
    </source>
</reference>
<feature type="compositionally biased region" description="Low complexity" evidence="1">
    <location>
        <begin position="505"/>
        <end position="524"/>
    </location>
</feature>
<feature type="compositionally biased region" description="Acidic residues" evidence="1">
    <location>
        <begin position="399"/>
        <end position="420"/>
    </location>
</feature>